<dbReference type="EMBL" id="CBLX010000004">
    <property type="protein sequence ID" value="CDG38632.1"/>
    <property type="molecule type" value="Genomic_DNA"/>
</dbReference>
<gene>
    <name evidence="1" type="ORF">ASAP_0587</name>
</gene>
<protein>
    <submittedName>
        <fullName evidence="1">Uncharacterized protein</fullName>
    </submittedName>
</protein>
<reference evidence="1 2" key="1">
    <citation type="journal article" date="2014" name="Genome Biol. Evol.">
        <title>Acetic acid bacteria genomes reveal functional traits for adaptation to life in insect guts.</title>
        <authorList>
            <person name="Chouaia B."/>
            <person name="Gaiarsa S."/>
            <person name="Crotti E."/>
            <person name="Comandatore F."/>
            <person name="Degli Esposti M."/>
            <person name="Ricci I."/>
            <person name="Alma A."/>
            <person name="Favia G."/>
            <person name="Bandi C."/>
            <person name="Daffonchio D."/>
        </authorList>
    </citation>
    <scope>NUCLEOTIDE SEQUENCE [LARGE SCALE GENOMIC DNA]</scope>
    <source>
        <strain evidence="1 2">SF2.1</strain>
    </source>
</reference>
<accession>A0A060QIP0</accession>
<proteinExistence type="predicted"/>
<evidence type="ECO:0000313" key="2">
    <source>
        <dbReference type="Proteomes" id="UP000027583"/>
    </source>
</evidence>
<name>A0A060QIP0_9PROT</name>
<comment type="caution">
    <text evidence="1">The sequence shown here is derived from an EMBL/GenBank/DDBJ whole genome shotgun (WGS) entry which is preliminary data.</text>
</comment>
<dbReference type="Proteomes" id="UP000027583">
    <property type="component" value="Unassembled WGS sequence"/>
</dbReference>
<dbReference type="AlphaFoldDB" id="A0A060QIP0"/>
<evidence type="ECO:0000313" key="1">
    <source>
        <dbReference type="EMBL" id="CDG38632.1"/>
    </source>
</evidence>
<organism evidence="1 2">
    <name type="scientific">Asaia bogorensis</name>
    <dbReference type="NCBI Taxonomy" id="91915"/>
    <lineage>
        <taxon>Bacteria</taxon>
        <taxon>Pseudomonadati</taxon>
        <taxon>Pseudomonadota</taxon>
        <taxon>Alphaproteobacteria</taxon>
        <taxon>Acetobacterales</taxon>
        <taxon>Acetobacteraceae</taxon>
        <taxon>Asaia</taxon>
    </lineage>
</organism>
<reference evidence="1 2" key="2">
    <citation type="journal article" date="2014" name="PLoS ONE">
        <title>Evolution of mitochondria reconstructed from the energy metabolism of living bacteria.</title>
        <authorList>
            <person name="Degli Esposti M."/>
            <person name="Chouaia B."/>
            <person name="Comandatore F."/>
            <person name="Crotti E."/>
            <person name="Sassera D."/>
            <person name="Lievens P.M."/>
            <person name="Daffonchio D."/>
            <person name="Bandi C."/>
        </authorList>
    </citation>
    <scope>NUCLEOTIDE SEQUENCE [LARGE SCALE GENOMIC DNA]</scope>
    <source>
        <strain evidence="1 2">SF2.1</strain>
    </source>
</reference>
<sequence length="53" mass="5728">MGDRAQHGECNEEGPLGEGSLNALVTARFDLDHVQDALEATFDPTSLKPVVYL</sequence>